<organism evidence="1 2">
    <name type="scientific">Carnegiea gigantea</name>
    <dbReference type="NCBI Taxonomy" id="171969"/>
    <lineage>
        <taxon>Eukaryota</taxon>
        <taxon>Viridiplantae</taxon>
        <taxon>Streptophyta</taxon>
        <taxon>Embryophyta</taxon>
        <taxon>Tracheophyta</taxon>
        <taxon>Spermatophyta</taxon>
        <taxon>Magnoliopsida</taxon>
        <taxon>eudicotyledons</taxon>
        <taxon>Gunneridae</taxon>
        <taxon>Pentapetalae</taxon>
        <taxon>Caryophyllales</taxon>
        <taxon>Cactineae</taxon>
        <taxon>Cactaceae</taxon>
        <taxon>Cactoideae</taxon>
        <taxon>Echinocereeae</taxon>
        <taxon>Carnegiea</taxon>
    </lineage>
</organism>
<dbReference type="InterPro" id="IPR046342">
    <property type="entry name" value="CBS_dom_sf"/>
</dbReference>
<dbReference type="Proteomes" id="UP001153076">
    <property type="component" value="Unassembled WGS sequence"/>
</dbReference>
<gene>
    <name evidence="1" type="ORF">Cgig2_022672</name>
</gene>
<sequence length="250" mass="28453">MACDIAHSLQTNIKLHFIWAAPDIFHIDNGGTLRDLIQLVKERLEGRKLDGILELLEDDHSNSLALSSSLLASTSSDDEVASVQHSGNSRWLIRVPELIVCQLESSFIAVMIQTLAHRLNYVWVVNEDDTVVAIVTFNSISKILSVGKRVKISTFISFSVVDNIEQCTSRQEVNRDDNPSNNPSMEVEYYPSRRHVRGPPVSMRLSPFIYKMVDRRSKVEFFDKRLNCSSRCLWQPAKPQGTWHACGRRR</sequence>
<keyword evidence="2" id="KW-1185">Reference proteome</keyword>
<dbReference type="AlphaFoldDB" id="A0A9Q1KBN7"/>
<proteinExistence type="predicted"/>
<dbReference type="EMBL" id="JAKOGI010000202">
    <property type="protein sequence ID" value="KAJ8439990.1"/>
    <property type="molecule type" value="Genomic_DNA"/>
</dbReference>
<evidence type="ECO:0008006" key="3">
    <source>
        <dbReference type="Google" id="ProtNLM"/>
    </source>
</evidence>
<dbReference type="SUPFAM" id="SSF54631">
    <property type="entry name" value="CBS-domain pair"/>
    <property type="match status" value="1"/>
</dbReference>
<accession>A0A9Q1KBN7</accession>
<evidence type="ECO:0000313" key="2">
    <source>
        <dbReference type="Proteomes" id="UP001153076"/>
    </source>
</evidence>
<name>A0A9Q1KBN7_9CARY</name>
<reference evidence="1" key="1">
    <citation type="submission" date="2022-04" db="EMBL/GenBank/DDBJ databases">
        <title>Carnegiea gigantea Genome sequencing and assembly v2.</title>
        <authorList>
            <person name="Copetti D."/>
            <person name="Sanderson M.J."/>
            <person name="Burquez A."/>
            <person name="Wojciechowski M.F."/>
        </authorList>
    </citation>
    <scope>NUCLEOTIDE SEQUENCE</scope>
    <source>
        <strain evidence="1">SGP5-SGP5p</strain>
        <tissue evidence="1">Aerial part</tissue>
    </source>
</reference>
<comment type="caution">
    <text evidence="1">The sequence shown here is derived from an EMBL/GenBank/DDBJ whole genome shotgun (WGS) entry which is preliminary data.</text>
</comment>
<protein>
    <recommendedName>
        <fullName evidence="3">CBS domain-containing protein</fullName>
    </recommendedName>
</protein>
<evidence type="ECO:0000313" key="1">
    <source>
        <dbReference type="EMBL" id="KAJ8439990.1"/>
    </source>
</evidence>